<name>A0A918GGE1_9PSEU</name>
<feature type="transmembrane region" description="Helical" evidence="1">
    <location>
        <begin position="48"/>
        <end position="69"/>
    </location>
</feature>
<organism evidence="2 3">
    <name type="scientific">Actinokineospora fastidiosa</name>
    <dbReference type="NCBI Taxonomy" id="1816"/>
    <lineage>
        <taxon>Bacteria</taxon>
        <taxon>Bacillati</taxon>
        <taxon>Actinomycetota</taxon>
        <taxon>Actinomycetes</taxon>
        <taxon>Pseudonocardiales</taxon>
        <taxon>Pseudonocardiaceae</taxon>
        <taxon>Actinokineospora</taxon>
    </lineage>
</organism>
<reference evidence="2" key="1">
    <citation type="journal article" date="2014" name="Int. J. Syst. Evol. Microbiol.">
        <title>Complete genome sequence of Corynebacterium casei LMG S-19264T (=DSM 44701T), isolated from a smear-ripened cheese.</title>
        <authorList>
            <consortium name="US DOE Joint Genome Institute (JGI-PGF)"/>
            <person name="Walter F."/>
            <person name="Albersmeier A."/>
            <person name="Kalinowski J."/>
            <person name="Ruckert C."/>
        </authorList>
    </citation>
    <scope>NUCLEOTIDE SEQUENCE</scope>
    <source>
        <strain evidence="2">JCM 3276</strain>
    </source>
</reference>
<proteinExistence type="predicted"/>
<sequence length="169" mass="18359">MEWRLAAAVPRWAVRFYLRHWKPIVGLSLVGSVQRLAVVGWGDAVPSGVAAASEVVVVVARVLLVVVVWRLAMRGITVAWPRIQEFVTAHWRSLVYQGLGLSVAFLVFDLGAEQGVSALLPEAWRQGYLAALLFVKNPTVIAFTVVWWIGMVRQACGTATPAASGRGPA</sequence>
<dbReference type="AlphaFoldDB" id="A0A918GGE1"/>
<accession>A0A918GGE1</accession>
<comment type="caution">
    <text evidence="2">The sequence shown here is derived from an EMBL/GenBank/DDBJ whole genome shotgun (WGS) entry which is preliminary data.</text>
</comment>
<dbReference type="Proteomes" id="UP000660680">
    <property type="component" value="Unassembled WGS sequence"/>
</dbReference>
<reference evidence="2" key="2">
    <citation type="submission" date="2020-09" db="EMBL/GenBank/DDBJ databases">
        <authorList>
            <person name="Sun Q."/>
            <person name="Ohkuma M."/>
        </authorList>
    </citation>
    <scope>NUCLEOTIDE SEQUENCE</scope>
    <source>
        <strain evidence="2">JCM 3276</strain>
    </source>
</reference>
<protein>
    <submittedName>
        <fullName evidence="2">Uncharacterized protein</fullName>
    </submittedName>
</protein>
<keyword evidence="1" id="KW-0472">Membrane</keyword>
<evidence type="ECO:0000256" key="1">
    <source>
        <dbReference type="SAM" id="Phobius"/>
    </source>
</evidence>
<evidence type="ECO:0000313" key="3">
    <source>
        <dbReference type="Proteomes" id="UP000660680"/>
    </source>
</evidence>
<keyword evidence="3" id="KW-1185">Reference proteome</keyword>
<feature type="transmembrane region" description="Helical" evidence="1">
    <location>
        <begin position="128"/>
        <end position="149"/>
    </location>
</feature>
<gene>
    <name evidence="2" type="ORF">GCM10010171_31370</name>
</gene>
<keyword evidence="1" id="KW-1133">Transmembrane helix</keyword>
<dbReference type="RefSeq" id="WP_189211130.1">
    <property type="nucleotide sequence ID" value="NZ_BMRB01000002.1"/>
</dbReference>
<keyword evidence="1" id="KW-0812">Transmembrane</keyword>
<evidence type="ECO:0000313" key="2">
    <source>
        <dbReference type="EMBL" id="GGS34633.1"/>
    </source>
</evidence>
<dbReference type="EMBL" id="BMRB01000002">
    <property type="protein sequence ID" value="GGS34633.1"/>
    <property type="molecule type" value="Genomic_DNA"/>
</dbReference>
<feature type="transmembrane region" description="Helical" evidence="1">
    <location>
        <begin position="89"/>
        <end position="108"/>
    </location>
</feature>